<sequence>MHWPKLSLGLLLSAVAVTDARRSLQHVGKKDAKPKSTISGHDSFATHYLATRQLPPPRFANANTTKFAVNGTGIPDVDFDVGESYAGYLPITDNPDDTDELFFWFFPSSSPTNTTQKEILLWLNGGPGCSSFEGLLQENGPFIWQSGTLKPIPNPWAWNRLTNVVWVEQPIGTGFSRGKVTARGEEDVASQFLGFWKNFIDTFSLQGYKVYIAGESYAGAYCPYIASAMLDKNDTTYYNVSGLIVYDPVLGDDVVQESATTVPFVDYHHNLFTFNNSFNAHIHELHESCGFADYNAKYLVYPPSGPQPKGYTQSVSRECRNLWEVILEEALSINPCFDVYQVATTCPLLYDVLGFPGTINYLPEGAEIYFDREDVKKAIHADLNTKWAECADGDVFVGGDRSDPSSWKVLPHVIDATKNVIIGHGSLDMILLPNGTLLTIQNTTWGGQLGFQSPPVEPFFVPFHTLSTADEIESETDQTKLGSIAAAGVLGTAHTERGLTYVSVDLSGHMVPQYAPSAAFRHLEFLLGRVDSLSSVQPFTIEPNYPQPPADSLGNGTGPGTFSSGTEAAEQGVGSVSASAEVKGSDAGRIGVGFSAVFLTLGAIAMVAMTEL</sequence>
<comment type="caution">
    <text evidence="9">The sequence shown here is derived from an EMBL/GenBank/DDBJ whole genome shotgun (WGS) entry which is preliminary data.</text>
</comment>
<dbReference type="Gene3D" id="3.40.50.1820">
    <property type="entry name" value="alpha/beta hydrolase"/>
    <property type="match status" value="1"/>
</dbReference>
<evidence type="ECO:0000256" key="7">
    <source>
        <dbReference type="RuleBase" id="RU361156"/>
    </source>
</evidence>
<dbReference type="GO" id="GO:0006508">
    <property type="term" value="P:proteolysis"/>
    <property type="evidence" value="ECO:0007669"/>
    <property type="project" value="UniProtKB-KW"/>
</dbReference>
<keyword evidence="4 7" id="KW-0732">Signal</keyword>
<name>A0AAX6MEP6_9PEZI</name>
<dbReference type="EC" id="3.4.16.-" evidence="7"/>
<feature type="signal peptide" evidence="7">
    <location>
        <begin position="1"/>
        <end position="20"/>
    </location>
</feature>
<dbReference type="AlphaFoldDB" id="A0AAX6MEP6"/>
<keyword evidence="5 7" id="KW-0378">Hydrolase</keyword>
<keyword evidence="6" id="KW-0325">Glycoprotein</keyword>
<dbReference type="InterPro" id="IPR033124">
    <property type="entry name" value="Ser_caboxypep_his_AS"/>
</dbReference>
<dbReference type="PRINTS" id="PR00724">
    <property type="entry name" value="CRBOXYPTASEC"/>
</dbReference>
<keyword evidence="3 7" id="KW-0645">Protease</keyword>
<evidence type="ECO:0000313" key="9">
    <source>
        <dbReference type="EMBL" id="KAK6950642.1"/>
    </source>
</evidence>
<evidence type="ECO:0000256" key="2">
    <source>
        <dbReference type="ARBA" id="ARBA00022645"/>
    </source>
</evidence>
<feature type="region of interest" description="Disordered" evidence="8">
    <location>
        <begin position="541"/>
        <end position="570"/>
    </location>
</feature>
<dbReference type="InterPro" id="IPR001563">
    <property type="entry name" value="Peptidase_S10"/>
</dbReference>
<dbReference type="PROSITE" id="PS00131">
    <property type="entry name" value="CARBOXYPEPT_SER_SER"/>
    <property type="match status" value="1"/>
</dbReference>
<organism evidence="9 10">
    <name type="scientific">Daldinia eschscholtzii</name>
    <dbReference type="NCBI Taxonomy" id="292717"/>
    <lineage>
        <taxon>Eukaryota</taxon>
        <taxon>Fungi</taxon>
        <taxon>Dikarya</taxon>
        <taxon>Ascomycota</taxon>
        <taxon>Pezizomycotina</taxon>
        <taxon>Sordariomycetes</taxon>
        <taxon>Xylariomycetidae</taxon>
        <taxon>Xylariales</taxon>
        <taxon>Hypoxylaceae</taxon>
        <taxon>Daldinia</taxon>
    </lineage>
</organism>
<dbReference type="SUPFAM" id="SSF53474">
    <property type="entry name" value="alpha/beta-Hydrolases"/>
    <property type="match status" value="1"/>
</dbReference>
<evidence type="ECO:0000256" key="3">
    <source>
        <dbReference type="ARBA" id="ARBA00022670"/>
    </source>
</evidence>
<protein>
    <recommendedName>
        <fullName evidence="7">Carboxypeptidase</fullName>
        <ecNumber evidence="7">3.4.16.-</ecNumber>
    </recommendedName>
</protein>
<keyword evidence="2 7" id="KW-0121">Carboxypeptidase</keyword>
<feature type="chain" id="PRO_5043098605" description="Carboxypeptidase" evidence="7">
    <location>
        <begin position="21"/>
        <end position="612"/>
    </location>
</feature>
<dbReference type="PANTHER" id="PTHR11802">
    <property type="entry name" value="SERINE PROTEASE FAMILY S10 SERINE CARBOXYPEPTIDASE"/>
    <property type="match status" value="1"/>
</dbReference>
<comment type="similarity">
    <text evidence="1 7">Belongs to the peptidase S10 family.</text>
</comment>
<reference evidence="9 10" key="1">
    <citation type="journal article" date="2024" name="Front Chem Biol">
        <title>Unveiling the potential of Daldinia eschscholtzii MFLUCC 19-0629 through bioactivity and bioinformatics studies for enhanced sustainable agriculture production.</title>
        <authorList>
            <person name="Brooks S."/>
            <person name="Weaver J.A."/>
            <person name="Klomchit A."/>
            <person name="Alharthi S.A."/>
            <person name="Onlamun T."/>
            <person name="Nurani R."/>
            <person name="Vong T.K."/>
            <person name="Alberti F."/>
            <person name="Greco C."/>
        </authorList>
    </citation>
    <scope>NUCLEOTIDE SEQUENCE [LARGE SCALE GENOMIC DNA]</scope>
    <source>
        <strain evidence="9">MFLUCC 19-0629</strain>
    </source>
</reference>
<evidence type="ECO:0000256" key="8">
    <source>
        <dbReference type="SAM" id="MobiDB-lite"/>
    </source>
</evidence>
<dbReference type="InterPro" id="IPR029058">
    <property type="entry name" value="AB_hydrolase_fold"/>
</dbReference>
<evidence type="ECO:0000256" key="6">
    <source>
        <dbReference type="ARBA" id="ARBA00023180"/>
    </source>
</evidence>
<evidence type="ECO:0000256" key="1">
    <source>
        <dbReference type="ARBA" id="ARBA00009431"/>
    </source>
</evidence>
<dbReference type="PANTHER" id="PTHR11802:SF479">
    <property type="entry name" value="CARBOXYPEPTIDASE"/>
    <property type="match status" value="1"/>
</dbReference>
<evidence type="ECO:0000256" key="4">
    <source>
        <dbReference type="ARBA" id="ARBA00022729"/>
    </source>
</evidence>
<dbReference type="FunFam" id="3.40.50.1820:FF:000118">
    <property type="entry name" value="Carboxypeptidase"/>
    <property type="match status" value="1"/>
</dbReference>
<dbReference type="EMBL" id="JBANMG010000007">
    <property type="protein sequence ID" value="KAK6950642.1"/>
    <property type="molecule type" value="Genomic_DNA"/>
</dbReference>
<accession>A0AAX6MEP6</accession>
<keyword evidence="10" id="KW-1185">Reference proteome</keyword>
<evidence type="ECO:0000256" key="5">
    <source>
        <dbReference type="ARBA" id="ARBA00022801"/>
    </source>
</evidence>
<dbReference type="Proteomes" id="UP001369815">
    <property type="component" value="Unassembled WGS sequence"/>
</dbReference>
<proteinExistence type="inferred from homology"/>
<evidence type="ECO:0000313" key="10">
    <source>
        <dbReference type="Proteomes" id="UP001369815"/>
    </source>
</evidence>
<dbReference type="InterPro" id="IPR018202">
    <property type="entry name" value="Ser_caboxypep_ser_AS"/>
</dbReference>
<gene>
    <name evidence="9" type="ORF">Daesc_007166</name>
</gene>
<dbReference type="Pfam" id="PF00450">
    <property type="entry name" value="Peptidase_S10"/>
    <property type="match status" value="1"/>
</dbReference>
<dbReference type="PROSITE" id="PS00560">
    <property type="entry name" value="CARBOXYPEPT_SER_HIS"/>
    <property type="match status" value="1"/>
</dbReference>
<dbReference type="GO" id="GO:0004185">
    <property type="term" value="F:serine-type carboxypeptidase activity"/>
    <property type="evidence" value="ECO:0007669"/>
    <property type="project" value="UniProtKB-UniRule"/>
</dbReference>